<organism evidence="8 9">
    <name type="scientific">Candidatus Nitronauta litoralis</name>
    <dbReference type="NCBI Taxonomy" id="2705533"/>
    <lineage>
        <taxon>Bacteria</taxon>
        <taxon>Pseudomonadati</taxon>
        <taxon>Nitrospinota/Tectimicrobiota group</taxon>
        <taxon>Nitrospinota</taxon>
        <taxon>Nitrospinia</taxon>
        <taxon>Nitrospinales</taxon>
        <taxon>Nitrospinaceae</taxon>
        <taxon>Candidatus Nitronauta</taxon>
    </lineage>
</organism>
<sequence>MKFFCRGLSIIFVMFMLSACADTNQTPKYKVGIDATLIPMAYVNDQNKLEGFEIELLDAIAKTAGFEYETINVAWAGIISGVVTHKFDMSISSITILEERKKNMAFSTPYLRSGLAIVVRRDDERIKSLQDLKEGKMKVGAQRGTTSYFFLEKHPEIEKIAYEKYNHAVADMIKGEIDAVLGESTGTLYYKNHDNEIFQKIKMVEEVLTEEYYGIIMAPDNKELKTTLDKAIKTLIKNGTIERLHEKWELGLAASVPELK</sequence>
<dbReference type="PANTHER" id="PTHR35936:SF17">
    <property type="entry name" value="ARGININE-BINDING EXTRACELLULAR PROTEIN ARTP"/>
    <property type="match status" value="1"/>
</dbReference>
<dbReference type="EMBL" id="CP048685">
    <property type="protein sequence ID" value="QPJ61569.1"/>
    <property type="molecule type" value="Genomic_DNA"/>
</dbReference>
<dbReference type="SUPFAM" id="SSF53850">
    <property type="entry name" value="Periplasmic binding protein-like II"/>
    <property type="match status" value="1"/>
</dbReference>
<evidence type="ECO:0000259" key="7">
    <source>
        <dbReference type="SMART" id="SM00079"/>
    </source>
</evidence>
<name>A0A7T0BV19_9BACT</name>
<keyword evidence="3 5" id="KW-0732">Signal</keyword>
<evidence type="ECO:0000256" key="3">
    <source>
        <dbReference type="ARBA" id="ARBA00022729"/>
    </source>
</evidence>
<dbReference type="KEGG" id="nli:G3M70_06585"/>
<dbReference type="AlphaFoldDB" id="A0A7T0BV19"/>
<evidence type="ECO:0000259" key="6">
    <source>
        <dbReference type="SMART" id="SM00062"/>
    </source>
</evidence>
<dbReference type="Proteomes" id="UP000594688">
    <property type="component" value="Chromosome"/>
</dbReference>
<protein>
    <submittedName>
        <fullName evidence="8">Transporter substrate-binding domain-containing protein</fullName>
    </submittedName>
</protein>
<evidence type="ECO:0000313" key="8">
    <source>
        <dbReference type="EMBL" id="QPJ61569.1"/>
    </source>
</evidence>
<dbReference type="PROSITE" id="PS01039">
    <property type="entry name" value="SBP_BACTERIAL_3"/>
    <property type="match status" value="1"/>
</dbReference>
<reference evidence="8 9" key="1">
    <citation type="submission" date="2020-02" db="EMBL/GenBank/DDBJ databases">
        <title>Genomic and physiological characterization of two novel Nitrospinaceae genera.</title>
        <authorList>
            <person name="Mueller A.J."/>
            <person name="Jung M.-Y."/>
            <person name="Strachan C.R."/>
            <person name="Herbold C.W."/>
            <person name="Kirkegaard R.H."/>
            <person name="Daims H."/>
        </authorList>
    </citation>
    <scope>NUCLEOTIDE SEQUENCE [LARGE SCALE GENOMIC DNA]</scope>
    <source>
        <strain evidence="8">EB</strain>
    </source>
</reference>
<dbReference type="InterPro" id="IPR001320">
    <property type="entry name" value="Iontro_rcpt_C"/>
</dbReference>
<accession>A0A7T0BV19</accession>
<evidence type="ECO:0000256" key="2">
    <source>
        <dbReference type="ARBA" id="ARBA00010333"/>
    </source>
</evidence>
<gene>
    <name evidence="8" type="ORF">G3M70_06585</name>
</gene>
<dbReference type="SMART" id="SM00062">
    <property type="entry name" value="PBPb"/>
    <property type="match status" value="1"/>
</dbReference>
<dbReference type="GO" id="GO:0030313">
    <property type="term" value="C:cell envelope"/>
    <property type="evidence" value="ECO:0007669"/>
    <property type="project" value="UniProtKB-SubCell"/>
</dbReference>
<dbReference type="InterPro" id="IPR001638">
    <property type="entry name" value="Solute-binding_3/MltF_N"/>
</dbReference>
<evidence type="ECO:0000256" key="1">
    <source>
        <dbReference type="ARBA" id="ARBA00004196"/>
    </source>
</evidence>
<dbReference type="Gene3D" id="3.40.190.10">
    <property type="entry name" value="Periplasmic binding protein-like II"/>
    <property type="match status" value="2"/>
</dbReference>
<feature type="domain" description="Ionotropic glutamate receptor C-terminal" evidence="7">
    <location>
        <begin position="28"/>
        <end position="251"/>
    </location>
</feature>
<dbReference type="GO" id="GO:0015276">
    <property type="term" value="F:ligand-gated monoatomic ion channel activity"/>
    <property type="evidence" value="ECO:0007669"/>
    <property type="project" value="InterPro"/>
</dbReference>
<dbReference type="PROSITE" id="PS51257">
    <property type="entry name" value="PROKAR_LIPOPROTEIN"/>
    <property type="match status" value="1"/>
</dbReference>
<evidence type="ECO:0000256" key="4">
    <source>
        <dbReference type="RuleBase" id="RU003744"/>
    </source>
</evidence>
<dbReference type="PANTHER" id="PTHR35936">
    <property type="entry name" value="MEMBRANE-BOUND LYTIC MUREIN TRANSGLYCOSYLASE F"/>
    <property type="match status" value="1"/>
</dbReference>
<dbReference type="SMART" id="SM00079">
    <property type="entry name" value="PBPe"/>
    <property type="match status" value="1"/>
</dbReference>
<feature type="signal peptide" evidence="5">
    <location>
        <begin position="1"/>
        <end position="21"/>
    </location>
</feature>
<evidence type="ECO:0000256" key="5">
    <source>
        <dbReference type="SAM" id="SignalP"/>
    </source>
</evidence>
<proteinExistence type="inferred from homology"/>
<dbReference type="Pfam" id="PF00497">
    <property type="entry name" value="SBP_bac_3"/>
    <property type="match status" value="1"/>
</dbReference>
<dbReference type="InterPro" id="IPR018313">
    <property type="entry name" value="SBP_3_CS"/>
</dbReference>
<feature type="domain" description="Solute-binding protein family 3/N-terminal" evidence="6">
    <location>
        <begin position="28"/>
        <end position="252"/>
    </location>
</feature>
<dbReference type="GO" id="GO:0016020">
    <property type="term" value="C:membrane"/>
    <property type="evidence" value="ECO:0007669"/>
    <property type="project" value="InterPro"/>
</dbReference>
<feature type="chain" id="PRO_5032564089" evidence="5">
    <location>
        <begin position="22"/>
        <end position="260"/>
    </location>
</feature>
<evidence type="ECO:0000313" key="9">
    <source>
        <dbReference type="Proteomes" id="UP000594688"/>
    </source>
</evidence>
<comment type="similarity">
    <text evidence="2 4">Belongs to the bacterial solute-binding protein 3 family.</text>
</comment>
<comment type="subcellular location">
    <subcellularLocation>
        <location evidence="1">Cell envelope</location>
    </subcellularLocation>
</comment>